<protein>
    <submittedName>
        <fullName evidence="2">Alpha/beta hydrolase</fullName>
    </submittedName>
</protein>
<comment type="caution">
    <text evidence="2">The sequence shown here is derived from an EMBL/GenBank/DDBJ whole genome shotgun (WGS) entry which is preliminary data.</text>
</comment>
<dbReference type="GO" id="GO:0016787">
    <property type="term" value="F:hydrolase activity"/>
    <property type="evidence" value="ECO:0007669"/>
    <property type="project" value="UniProtKB-KW"/>
</dbReference>
<dbReference type="Proteomes" id="UP000494120">
    <property type="component" value="Unassembled WGS sequence"/>
</dbReference>
<dbReference type="RefSeq" id="WP_174956589.1">
    <property type="nucleotide sequence ID" value="NZ_CABVQG010000005.1"/>
</dbReference>
<proteinExistence type="predicted"/>
<accession>A0ABY6XR82</accession>
<dbReference type="EMBL" id="CABVQG010000005">
    <property type="protein sequence ID" value="VWC56669.1"/>
    <property type="molecule type" value="Genomic_DNA"/>
</dbReference>
<evidence type="ECO:0000256" key="1">
    <source>
        <dbReference type="SAM" id="Coils"/>
    </source>
</evidence>
<gene>
    <name evidence="2" type="ORF">BLA17378_01666</name>
</gene>
<keyword evidence="3" id="KW-1185">Reference proteome</keyword>
<organism evidence="2 3">
    <name type="scientific">Burkholderia aenigmatica</name>
    <dbReference type="NCBI Taxonomy" id="2015348"/>
    <lineage>
        <taxon>Bacteria</taxon>
        <taxon>Pseudomonadati</taxon>
        <taxon>Pseudomonadota</taxon>
        <taxon>Betaproteobacteria</taxon>
        <taxon>Burkholderiales</taxon>
        <taxon>Burkholderiaceae</taxon>
        <taxon>Burkholderia</taxon>
        <taxon>Burkholderia cepacia complex</taxon>
    </lineage>
</organism>
<evidence type="ECO:0000313" key="3">
    <source>
        <dbReference type="Proteomes" id="UP000494120"/>
    </source>
</evidence>
<evidence type="ECO:0000313" key="2">
    <source>
        <dbReference type="EMBL" id="VWC56669.1"/>
    </source>
</evidence>
<dbReference type="Gene3D" id="3.40.50.1820">
    <property type="entry name" value="alpha/beta hydrolase"/>
    <property type="match status" value="1"/>
</dbReference>
<feature type="coiled-coil region" evidence="1">
    <location>
        <begin position="232"/>
        <end position="259"/>
    </location>
</feature>
<name>A0ABY6XR82_9BURK</name>
<keyword evidence="2" id="KW-0378">Hydrolase</keyword>
<dbReference type="SUPFAM" id="SSF53474">
    <property type="entry name" value="alpha/beta-Hydrolases"/>
    <property type="match status" value="1"/>
</dbReference>
<sequence>MKQQGSNGRVAVTAGLRGASWTPARMQVPYTTTPFPLTTQDGQATLGVLFSRAPVRKVVFIMHPREFVMTHYLVPEALDAGWACWVQAPRSIGSDLRLEHEIALHDVAAGMRQLRELGFETIVLAGNSGGAGLFAFYNQQSRLPAEERIRRTPAGRPTGLDTAVMPVADGIAFVSPHPGQGVLLMNALDPSVTDESDPFSSAAELDPFSAANGFRRPPESSSYAPEFIERYRRAQRERVARLDQRARELVERRQSARARLKETPTRTDKQLASHGPILTVWRTDADLRCWDTSLDPSDRLVGSLWGADPSVSNLGSVGFGRLVTPESWLSTWSGLSSNASFAKCASSIVQPTLLIEYTGDNSAFPGDIDAMFASFATADKARHRVRGNHHGLPLDDGEVSGQVLAGQHLQAWLNAKF</sequence>
<dbReference type="InterPro" id="IPR029058">
    <property type="entry name" value="AB_hydrolase_fold"/>
</dbReference>
<keyword evidence="1" id="KW-0175">Coiled coil</keyword>
<reference evidence="2 3" key="1">
    <citation type="submission" date="2019-09" db="EMBL/GenBank/DDBJ databases">
        <authorList>
            <person name="Depoorter E."/>
        </authorList>
    </citation>
    <scope>NUCLEOTIDE SEQUENCE [LARGE SCALE GENOMIC DNA]</scope>
    <source>
        <strain evidence="2 3">R-17378</strain>
    </source>
</reference>